<dbReference type="AlphaFoldDB" id="A7TNA8"/>
<gene>
    <name evidence="4" type="ORF">Kpol_505p17</name>
</gene>
<keyword evidence="2" id="KW-0812">Transmembrane</keyword>
<evidence type="ECO:0000313" key="5">
    <source>
        <dbReference type="Proteomes" id="UP000000267"/>
    </source>
</evidence>
<feature type="domain" description="AB hydrolase-1" evidence="3">
    <location>
        <begin position="352"/>
        <end position="568"/>
    </location>
</feature>
<dbReference type="KEGG" id="vpo:Kpol_505p17"/>
<dbReference type="Proteomes" id="UP000000267">
    <property type="component" value="Unassembled WGS sequence"/>
</dbReference>
<feature type="transmembrane region" description="Helical" evidence="2">
    <location>
        <begin position="198"/>
        <end position="221"/>
    </location>
</feature>
<feature type="region of interest" description="Disordered" evidence="1">
    <location>
        <begin position="1"/>
        <end position="73"/>
    </location>
</feature>
<dbReference type="InterPro" id="IPR019431">
    <property type="entry name" value="DUF2417"/>
</dbReference>
<dbReference type="RefSeq" id="XP_001644098.1">
    <property type="nucleotide sequence ID" value="XM_001644048.1"/>
</dbReference>
<protein>
    <recommendedName>
        <fullName evidence="3">AB hydrolase-1 domain-containing protein</fullName>
    </recommendedName>
</protein>
<feature type="transmembrane region" description="Helical" evidence="2">
    <location>
        <begin position="171"/>
        <end position="192"/>
    </location>
</feature>
<dbReference type="EMBL" id="DS480429">
    <property type="protein sequence ID" value="EDO16240.1"/>
    <property type="molecule type" value="Genomic_DNA"/>
</dbReference>
<dbReference type="eggNOG" id="ENOG502QQW9">
    <property type="taxonomic scope" value="Eukaryota"/>
</dbReference>
<name>A7TNA8_VANPO</name>
<feature type="transmembrane region" description="Helical" evidence="2">
    <location>
        <begin position="284"/>
        <end position="302"/>
    </location>
</feature>
<keyword evidence="2" id="KW-0472">Membrane</keyword>
<dbReference type="OrthoDB" id="164921at2759"/>
<feature type="transmembrane region" description="Helical" evidence="2">
    <location>
        <begin position="98"/>
        <end position="119"/>
    </location>
</feature>
<evidence type="ECO:0000313" key="4">
    <source>
        <dbReference type="EMBL" id="EDO16240.1"/>
    </source>
</evidence>
<evidence type="ECO:0000256" key="2">
    <source>
        <dbReference type="SAM" id="Phobius"/>
    </source>
</evidence>
<dbReference type="Pfam" id="PF10329">
    <property type="entry name" value="DUF2417"/>
    <property type="match status" value="1"/>
</dbReference>
<organism evidence="5">
    <name type="scientific">Vanderwaltozyma polyspora (strain ATCC 22028 / DSM 70294 / BCRC 21397 / CBS 2163 / NBRC 10782 / NRRL Y-8283 / UCD 57-17)</name>
    <name type="common">Kluyveromyces polysporus</name>
    <dbReference type="NCBI Taxonomy" id="436907"/>
    <lineage>
        <taxon>Eukaryota</taxon>
        <taxon>Fungi</taxon>
        <taxon>Dikarya</taxon>
        <taxon>Ascomycota</taxon>
        <taxon>Saccharomycotina</taxon>
        <taxon>Saccharomycetes</taxon>
        <taxon>Saccharomycetales</taxon>
        <taxon>Saccharomycetaceae</taxon>
        <taxon>Vanderwaltozyma</taxon>
    </lineage>
</organism>
<dbReference type="InterPro" id="IPR000073">
    <property type="entry name" value="AB_hydrolase_1"/>
</dbReference>
<dbReference type="SUPFAM" id="SSF53474">
    <property type="entry name" value="alpha/beta-Hydrolases"/>
    <property type="match status" value="1"/>
</dbReference>
<feature type="compositionally biased region" description="Polar residues" evidence="1">
    <location>
        <begin position="55"/>
        <end position="73"/>
    </location>
</feature>
<dbReference type="GeneID" id="5544382"/>
<reference evidence="4 5" key="1">
    <citation type="journal article" date="2007" name="Proc. Natl. Acad. Sci. U.S.A.">
        <title>Independent sorting-out of thousands of duplicated gene pairs in two yeast species descended from a whole-genome duplication.</title>
        <authorList>
            <person name="Scannell D.R."/>
            <person name="Frank A.C."/>
            <person name="Conant G.C."/>
            <person name="Byrne K.P."/>
            <person name="Woolfit M."/>
            <person name="Wolfe K.H."/>
        </authorList>
    </citation>
    <scope>NUCLEOTIDE SEQUENCE [LARGE SCALE GENOMIC DNA]</scope>
    <source>
        <strain evidence="5">ATCC 22028 / DSM 70294 / BCRC 21397 / CBS 2163 / NBRC 10782 / NRRL Y-8283 / UCD 57-17</strain>
    </source>
</reference>
<accession>A7TNA8</accession>
<dbReference type="Gene3D" id="3.40.50.1820">
    <property type="entry name" value="alpha/beta hydrolase"/>
    <property type="match status" value="1"/>
</dbReference>
<evidence type="ECO:0000256" key="1">
    <source>
        <dbReference type="SAM" id="MobiDB-lite"/>
    </source>
</evidence>
<sequence length="631" mass="71639">MSEANNESVTSADQKQSNTGIMKASATNTDGNEAQPLLGSSKVAARSHPTRVIGGNNSHQSNNDSISRSSQQPIGRSNENLQFNLLKILRSYKSFIRVIRWISGISLVISIVWFIITLISDFFFGLDSLIGFKDGDNSFNEIVLILVSTVANYSTLVFNRLGFYSSLDLKLNMVLFILSGINLLIICCNRYINNRVGLLNILPIVWAGTSFLIGIVFEWYLLHFNRQVLKECASDDDDDLIGISLGSFESNEPLSIQRLSFVRSMQSHTLTEWLYIGLRNLIKILLVVFIALFTLNTMLYAWDISVLTKNITNIKNSEESYESFHWIDEAHSYKLHIKCYGDVFNNDTALQPVVLYEHGGYDTGYTSTNWIHDLYQLNEVERYCTYDRPGYGLSGSPPAPLSISLVADALSYALLEDAKITGPFITIGYDIGGLFSQVFSAKNIDRVSGILLIDSWTEHLLLREKYPDLITEDSPFLEVNADNNNNTSIYFQDWHREFRLFKNGLLSTLGLSLQKSWIFNRRGSIDRITGSDMKYQGKFIRNKFLESITSTVLSFRDVINSRETLENAKLSVVSSKTMVQKSPSWANWQRELTKISKNTREWKIFDGGHDYYKHADGIQQIQQVLIRLLSK</sequence>
<evidence type="ECO:0000259" key="3">
    <source>
        <dbReference type="Pfam" id="PF00561"/>
    </source>
</evidence>
<dbReference type="PhylomeDB" id="A7TNA8"/>
<dbReference type="OMA" id="ISRYCYW"/>
<dbReference type="STRING" id="436907.A7TNA8"/>
<keyword evidence="2" id="KW-1133">Transmembrane helix</keyword>
<dbReference type="FunCoup" id="A7TNA8">
    <property type="interactions" value="63"/>
</dbReference>
<dbReference type="InterPro" id="IPR029058">
    <property type="entry name" value="AB_hydrolase_fold"/>
</dbReference>
<keyword evidence="5" id="KW-1185">Reference proteome</keyword>
<proteinExistence type="predicted"/>
<dbReference type="HOGENOM" id="CLU_028296_0_0_1"/>
<feature type="compositionally biased region" description="Polar residues" evidence="1">
    <location>
        <begin position="1"/>
        <end position="32"/>
    </location>
</feature>
<dbReference type="InParanoid" id="A7TNA8"/>
<feature type="transmembrane region" description="Helical" evidence="2">
    <location>
        <begin position="139"/>
        <end position="159"/>
    </location>
</feature>
<dbReference type="Pfam" id="PF00561">
    <property type="entry name" value="Abhydrolase_1"/>
    <property type="match status" value="1"/>
</dbReference>